<evidence type="ECO:0000256" key="8">
    <source>
        <dbReference type="ARBA" id="ARBA00023015"/>
    </source>
</evidence>
<feature type="domain" description="C2H2-type" evidence="14">
    <location>
        <begin position="233"/>
        <end position="260"/>
    </location>
</feature>
<dbReference type="SMART" id="SM00355">
    <property type="entry name" value="ZnF_C2H2"/>
    <property type="match status" value="6"/>
</dbReference>
<dbReference type="GO" id="GO:0010844">
    <property type="term" value="F:recombination hotspot binding"/>
    <property type="evidence" value="ECO:0007669"/>
    <property type="project" value="TreeGrafter"/>
</dbReference>
<evidence type="ECO:0000313" key="16">
    <source>
        <dbReference type="EMBL" id="EGV95574.1"/>
    </source>
</evidence>
<dbReference type="InterPro" id="IPR001909">
    <property type="entry name" value="KRAB"/>
</dbReference>
<feature type="domain" description="C2H2-type" evidence="14">
    <location>
        <begin position="346"/>
        <end position="374"/>
    </location>
</feature>
<evidence type="ECO:0000259" key="14">
    <source>
        <dbReference type="PROSITE" id="PS50157"/>
    </source>
</evidence>
<dbReference type="AlphaFoldDB" id="G3GUH3"/>
<evidence type="ECO:0000256" key="6">
    <source>
        <dbReference type="ARBA" id="ARBA00022771"/>
    </source>
</evidence>
<dbReference type="InterPro" id="IPR036051">
    <property type="entry name" value="KRAB_dom_sf"/>
</dbReference>
<keyword evidence="10" id="KW-0804">Transcription</keyword>
<evidence type="ECO:0000256" key="4">
    <source>
        <dbReference type="ARBA" id="ARBA00022723"/>
    </source>
</evidence>
<dbReference type="Gene3D" id="6.10.140.140">
    <property type="match status" value="1"/>
</dbReference>
<dbReference type="FunFam" id="3.30.160.60:FF:001576">
    <property type="entry name" value="HKR1, GLI-Kruppel zinc finger family member"/>
    <property type="match status" value="3"/>
</dbReference>
<evidence type="ECO:0000256" key="10">
    <source>
        <dbReference type="ARBA" id="ARBA00023163"/>
    </source>
</evidence>
<dbReference type="SUPFAM" id="SSF57667">
    <property type="entry name" value="beta-beta-alpha zinc fingers"/>
    <property type="match status" value="4"/>
</dbReference>
<keyword evidence="7" id="KW-0862">Zinc</keyword>
<evidence type="ECO:0000256" key="2">
    <source>
        <dbReference type="ARBA" id="ARBA00004123"/>
    </source>
</evidence>
<feature type="domain" description="C2H2-type" evidence="14">
    <location>
        <begin position="375"/>
        <end position="402"/>
    </location>
</feature>
<dbReference type="SUPFAM" id="SSF109640">
    <property type="entry name" value="KRAB domain (Kruppel-associated box)"/>
    <property type="match status" value="1"/>
</dbReference>
<dbReference type="FunFam" id="3.30.160.60:FF:000710">
    <property type="entry name" value="Zinc finger protein 768"/>
    <property type="match status" value="1"/>
</dbReference>
<keyword evidence="6 12" id="KW-0863">Zinc-finger</keyword>
<dbReference type="Pfam" id="PF00096">
    <property type="entry name" value="zf-C2H2"/>
    <property type="match status" value="5"/>
</dbReference>
<dbReference type="PROSITE" id="PS00028">
    <property type="entry name" value="ZINC_FINGER_C2H2_1"/>
    <property type="match status" value="6"/>
</dbReference>
<evidence type="ECO:0000259" key="15">
    <source>
        <dbReference type="PROSITE" id="PS50805"/>
    </source>
</evidence>
<dbReference type="GO" id="GO:0008270">
    <property type="term" value="F:zinc ion binding"/>
    <property type="evidence" value="ECO:0007669"/>
    <property type="project" value="UniProtKB-KW"/>
</dbReference>
<name>G3GUH3_CRIGR</name>
<evidence type="ECO:0000313" key="17">
    <source>
        <dbReference type="Proteomes" id="UP000001075"/>
    </source>
</evidence>
<accession>G3GUH3</accession>
<keyword evidence="8" id="KW-0805">Transcription regulation</keyword>
<dbReference type="InParanoid" id="G3GUH3"/>
<dbReference type="PANTHER" id="PTHR16515:SF10">
    <property type="entry name" value="HISTONE-LYSINE N-METHYLTRANSFERASE PRDM9-RELATED"/>
    <property type="match status" value="1"/>
</dbReference>
<evidence type="ECO:0000256" key="5">
    <source>
        <dbReference type="ARBA" id="ARBA00022737"/>
    </source>
</evidence>
<gene>
    <name evidence="16" type="ORF">I79_001332</name>
</gene>
<dbReference type="PROSITE" id="PS50805">
    <property type="entry name" value="KRAB"/>
    <property type="match status" value="1"/>
</dbReference>
<keyword evidence="5" id="KW-0677">Repeat</keyword>
<organism evidence="16 17">
    <name type="scientific">Cricetulus griseus</name>
    <name type="common">Chinese hamster</name>
    <name type="synonym">Cricetulus barabensis griseus</name>
    <dbReference type="NCBI Taxonomy" id="10029"/>
    <lineage>
        <taxon>Eukaryota</taxon>
        <taxon>Metazoa</taxon>
        <taxon>Chordata</taxon>
        <taxon>Craniata</taxon>
        <taxon>Vertebrata</taxon>
        <taxon>Euteleostomi</taxon>
        <taxon>Mammalia</taxon>
        <taxon>Eutheria</taxon>
        <taxon>Euarchontoglires</taxon>
        <taxon>Glires</taxon>
        <taxon>Rodentia</taxon>
        <taxon>Myomorpha</taxon>
        <taxon>Muroidea</taxon>
        <taxon>Cricetidae</taxon>
        <taxon>Cricetinae</taxon>
        <taxon>Cricetulus</taxon>
    </lineage>
</organism>
<dbReference type="PaxDb" id="10029-XP_007644217.1"/>
<dbReference type="PANTHER" id="PTHR16515">
    <property type="entry name" value="PR DOMAIN ZINC FINGER PROTEIN"/>
    <property type="match status" value="1"/>
</dbReference>
<feature type="region of interest" description="Disordered" evidence="13">
    <location>
        <begin position="120"/>
        <end position="153"/>
    </location>
</feature>
<feature type="compositionally biased region" description="Polar residues" evidence="13">
    <location>
        <begin position="126"/>
        <end position="139"/>
    </location>
</feature>
<feature type="domain" description="C2H2-type" evidence="14">
    <location>
        <begin position="261"/>
        <end position="288"/>
    </location>
</feature>
<protein>
    <submittedName>
        <fullName evidence="16">Zinc finger protein 169</fullName>
    </submittedName>
</protein>
<reference evidence="17" key="1">
    <citation type="journal article" date="2011" name="Nat. Biotechnol.">
        <title>The genomic sequence of the Chinese hamster ovary (CHO)-K1 cell line.</title>
        <authorList>
            <person name="Xu X."/>
            <person name="Nagarajan H."/>
            <person name="Lewis N.E."/>
            <person name="Pan S."/>
            <person name="Cai Z."/>
            <person name="Liu X."/>
            <person name="Chen W."/>
            <person name="Xie M."/>
            <person name="Wang W."/>
            <person name="Hammond S."/>
            <person name="Andersen M.R."/>
            <person name="Neff N."/>
            <person name="Passarelli B."/>
            <person name="Koh W."/>
            <person name="Fan H.C."/>
            <person name="Wang J."/>
            <person name="Gui Y."/>
            <person name="Lee K.H."/>
            <person name="Betenbaugh M.J."/>
            <person name="Quake S.R."/>
            <person name="Famili I."/>
            <person name="Palsson B.O."/>
            <person name="Wang J."/>
        </authorList>
    </citation>
    <scope>NUCLEOTIDE SEQUENCE [LARGE SCALE GENOMIC DNA]</scope>
    <source>
        <strain evidence="17">CHO K1 cell line</strain>
    </source>
</reference>
<dbReference type="GO" id="GO:0005634">
    <property type="term" value="C:nucleus"/>
    <property type="evidence" value="ECO:0007669"/>
    <property type="project" value="UniProtKB-SubCell"/>
</dbReference>
<dbReference type="GO" id="GO:0006355">
    <property type="term" value="P:regulation of DNA-templated transcription"/>
    <property type="evidence" value="ECO:0007669"/>
    <property type="project" value="InterPro"/>
</dbReference>
<dbReference type="Proteomes" id="UP000001075">
    <property type="component" value="Unassembled WGS sequence"/>
</dbReference>
<dbReference type="eggNOG" id="KOG1721">
    <property type="taxonomic scope" value="Eukaryota"/>
</dbReference>
<dbReference type="GO" id="GO:0046975">
    <property type="term" value="F:histone H3K36 methyltransferase activity"/>
    <property type="evidence" value="ECO:0007669"/>
    <property type="project" value="TreeGrafter"/>
</dbReference>
<comment type="subcellular location">
    <subcellularLocation>
        <location evidence="2">Nucleus</location>
    </subcellularLocation>
</comment>
<sequence>MAPGLLTTREEALMAFHDVAVAFSQMEWELLSPPQRALYREVMLENYSHLLSLGIAFSKPKLITQLEQGAEPWRDGSECLRDLCLAESRTELEPHLSCPIAFASPEVLRVCVLSGHPPETFPSPPAGSNLQPEALSHSSSKGDEEDDNSDALLQGSSPARILKTFFSPCQGQAVYWVEGSRKQTDPALASEGIPEKADTLMGSDESASGAVIHGTFPLELTDATSLFSPPKHHGYPDCGGGFCQRSDLMKSQKLHGGEKPYSCAECGHQFTQKASLTVHQRKHSGEKPYVCGECGRGFMYVSSLNNHKKIIHSGESPLVCGECGRGFRQKVDLLLHQRTHLDTKPFVCPECGRGFCRKASLLQHRWSAHSGDNPFLCSVCGRGFRLLSRLLTHQVTHSGEKPYVCADCGQRFGQKGTLIRHQKTHTGEKPHVCRQCGWGFTQKKRHTLGRNLTCVASVAGVSPRRSTSSDTRGLTQRKNLTCVPSVGKPLNSSHSSPGTRRHIWERSPMCALSVARVSARSST</sequence>
<dbReference type="FunFam" id="3.30.160.60:FF:002343">
    <property type="entry name" value="Zinc finger protein 33A"/>
    <property type="match status" value="1"/>
</dbReference>
<feature type="domain" description="C2H2-type" evidence="14">
    <location>
        <begin position="289"/>
        <end position="317"/>
    </location>
</feature>
<dbReference type="SMART" id="SM00349">
    <property type="entry name" value="KRAB"/>
    <property type="match status" value="1"/>
</dbReference>
<feature type="domain" description="C2H2-type" evidence="14">
    <location>
        <begin position="403"/>
        <end position="430"/>
    </location>
</feature>
<evidence type="ECO:0000256" key="3">
    <source>
        <dbReference type="ARBA" id="ARBA00006991"/>
    </source>
</evidence>
<dbReference type="Gene3D" id="3.30.160.60">
    <property type="entry name" value="Classic Zinc Finger"/>
    <property type="match status" value="8"/>
</dbReference>
<evidence type="ECO:0000256" key="1">
    <source>
        <dbReference type="ARBA" id="ARBA00003767"/>
    </source>
</evidence>
<keyword evidence="11" id="KW-0539">Nucleus</keyword>
<dbReference type="Pfam" id="PF01352">
    <property type="entry name" value="KRAB"/>
    <property type="match status" value="1"/>
</dbReference>
<dbReference type="EMBL" id="JH000030">
    <property type="protein sequence ID" value="EGV95574.1"/>
    <property type="molecule type" value="Genomic_DNA"/>
</dbReference>
<keyword evidence="4" id="KW-0479">Metal-binding</keyword>
<dbReference type="PROSITE" id="PS50157">
    <property type="entry name" value="ZINC_FINGER_C2H2_2"/>
    <property type="match status" value="7"/>
</dbReference>
<evidence type="ECO:0000256" key="9">
    <source>
        <dbReference type="ARBA" id="ARBA00023125"/>
    </source>
</evidence>
<dbReference type="InterPro" id="IPR013087">
    <property type="entry name" value="Znf_C2H2_type"/>
</dbReference>
<evidence type="ECO:0000256" key="12">
    <source>
        <dbReference type="PROSITE-ProRule" id="PRU00042"/>
    </source>
</evidence>
<dbReference type="InterPro" id="IPR036236">
    <property type="entry name" value="Znf_C2H2_sf"/>
</dbReference>
<proteinExistence type="inferred from homology"/>
<dbReference type="InterPro" id="IPR050331">
    <property type="entry name" value="Zinc_finger"/>
</dbReference>
<comment type="similarity">
    <text evidence="3">Belongs to the krueppel C2H2-type zinc-finger protein family.</text>
</comment>
<keyword evidence="9" id="KW-0238">DNA-binding</keyword>
<comment type="function">
    <text evidence="1">May be involved in transcriptional regulation.</text>
</comment>
<feature type="domain" description="KRAB" evidence="15">
    <location>
        <begin position="14"/>
        <end position="85"/>
    </location>
</feature>
<dbReference type="FunFam" id="3.30.160.60:FF:000100">
    <property type="entry name" value="Zinc finger 45-like"/>
    <property type="match status" value="1"/>
</dbReference>
<evidence type="ECO:0000256" key="13">
    <source>
        <dbReference type="SAM" id="MobiDB-lite"/>
    </source>
</evidence>
<dbReference type="GO" id="GO:0010845">
    <property type="term" value="P:positive regulation of reciprocal meiotic recombination"/>
    <property type="evidence" value="ECO:0007669"/>
    <property type="project" value="TreeGrafter"/>
</dbReference>
<dbReference type="GO" id="GO:0042800">
    <property type="term" value="F:histone H3K4 methyltransferase activity"/>
    <property type="evidence" value="ECO:0007669"/>
    <property type="project" value="TreeGrafter"/>
</dbReference>
<feature type="domain" description="C2H2-type" evidence="14">
    <location>
        <begin position="318"/>
        <end position="345"/>
    </location>
</feature>
<dbReference type="CDD" id="cd07765">
    <property type="entry name" value="KRAB_A-box"/>
    <property type="match status" value="1"/>
</dbReference>
<evidence type="ECO:0000256" key="11">
    <source>
        <dbReference type="ARBA" id="ARBA00023242"/>
    </source>
</evidence>
<dbReference type="FunFam" id="3.30.160.60:FF:000417">
    <property type="entry name" value="Zinc finger protein"/>
    <property type="match status" value="1"/>
</dbReference>
<evidence type="ECO:0000256" key="7">
    <source>
        <dbReference type="ARBA" id="ARBA00022833"/>
    </source>
</evidence>